<dbReference type="EMBL" id="OX597842">
    <property type="protein sequence ID" value="CAI9743469.1"/>
    <property type="molecule type" value="Genomic_DNA"/>
</dbReference>
<sequence>MEAPDMPTNMSIKIPCHEEKVTVICQRGRELEITQDDLEIIKIDHSYSVMEQGSQMLLKWFQSCDPAKRTPQTLKEALLETECFTALECLLSDFS</sequence>
<dbReference type="AlphaFoldDB" id="A0AA36C005"/>
<evidence type="ECO:0000313" key="2">
    <source>
        <dbReference type="EMBL" id="CAI9743469.1"/>
    </source>
</evidence>
<dbReference type="Gene3D" id="1.10.533.10">
    <property type="entry name" value="Death Domain, Fas"/>
    <property type="match status" value="1"/>
</dbReference>
<feature type="domain" description="Death" evidence="1">
    <location>
        <begin position="28"/>
        <end position="94"/>
    </location>
</feature>
<evidence type="ECO:0000313" key="3">
    <source>
        <dbReference type="Proteomes" id="UP001162480"/>
    </source>
</evidence>
<accession>A0AA36C005</accession>
<gene>
    <name evidence="2" type="ORF">OCTVUL_1B022057</name>
</gene>
<keyword evidence="3" id="KW-1185">Reference proteome</keyword>
<dbReference type="SUPFAM" id="SSF47986">
    <property type="entry name" value="DEATH domain"/>
    <property type="match status" value="1"/>
</dbReference>
<dbReference type="InterPro" id="IPR011029">
    <property type="entry name" value="DEATH-like_dom_sf"/>
</dbReference>
<protein>
    <submittedName>
        <fullName evidence="2">E3 ubiquitin-protein ligase MIB1-like</fullName>
    </submittedName>
</protein>
<name>A0AA36C005_OCTVU</name>
<evidence type="ECO:0000259" key="1">
    <source>
        <dbReference type="PROSITE" id="PS50017"/>
    </source>
</evidence>
<dbReference type="InterPro" id="IPR000488">
    <property type="entry name" value="Death_dom"/>
</dbReference>
<dbReference type="GO" id="GO:0007165">
    <property type="term" value="P:signal transduction"/>
    <property type="evidence" value="ECO:0007669"/>
    <property type="project" value="InterPro"/>
</dbReference>
<dbReference type="PROSITE" id="PS50017">
    <property type="entry name" value="DEATH_DOMAIN"/>
    <property type="match status" value="1"/>
</dbReference>
<organism evidence="2 3">
    <name type="scientific">Octopus vulgaris</name>
    <name type="common">Common octopus</name>
    <dbReference type="NCBI Taxonomy" id="6645"/>
    <lineage>
        <taxon>Eukaryota</taxon>
        <taxon>Metazoa</taxon>
        <taxon>Spiralia</taxon>
        <taxon>Lophotrochozoa</taxon>
        <taxon>Mollusca</taxon>
        <taxon>Cephalopoda</taxon>
        <taxon>Coleoidea</taxon>
        <taxon>Octopodiformes</taxon>
        <taxon>Octopoda</taxon>
        <taxon>Incirrata</taxon>
        <taxon>Octopodidae</taxon>
        <taxon>Octopus</taxon>
    </lineage>
</organism>
<reference evidence="2" key="1">
    <citation type="submission" date="2023-08" db="EMBL/GenBank/DDBJ databases">
        <authorList>
            <person name="Alioto T."/>
            <person name="Alioto T."/>
            <person name="Gomez Garrido J."/>
        </authorList>
    </citation>
    <scope>NUCLEOTIDE SEQUENCE</scope>
</reference>
<dbReference type="CDD" id="cd01670">
    <property type="entry name" value="Death"/>
    <property type="match status" value="1"/>
</dbReference>
<proteinExistence type="predicted"/>
<dbReference type="Proteomes" id="UP001162480">
    <property type="component" value="Chromosome 29"/>
</dbReference>